<dbReference type="AlphaFoldDB" id="A0A5J6WMR9"/>
<sequence length="384" mass="42853">MMMKKLLLVAILSTLTACGSEDIFDADDDNNTEEIISSVTFTHQPSDVNSPLYYFDATYAKNGQEYRQDDILWHWSVSLDGIGEVTTLYPEEDPQYQFLEADTYRVKATVSDTTGDELESYYQDIIITSEQITNAIIQPVAIISVLSINGLNVEFDAQNSTYSEGDLSEYEWMIEGAIYSTAVKTHTFNESGQYSVSLKVKATDGSEHSVTTTIRVSAEPTEPVANFTYTASNLLINFDASSSSNTSSDINSYNWYFPYDGSSVSGLEVTKEFPVEDAYSVALTVISNEGIEKEIIKTIHVNENAAYVTCDILTSSHTIYRARDEEQCFTSIENGPLTTSSSANVWCNAQITKYKDQMSRIFTTNLTYEVRQQGNNECSEPNEL</sequence>
<keyword evidence="1" id="KW-0732">Signal</keyword>
<reference evidence="3 4" key="1">
    <citation type="submission" date="2019-09" db="EMBL/GenBank/DDBJ databases">
        <title>Hybrid Assembly of the complete Genome of the Deep-Sea Bacterium Moritella marina from long Nanopore and Illumina reads.</title>
        <authorList>
            <person name="Magin S."/>
            <person name="Georgoulis A."/>
            <person name="Papadimitriou K."/>
            <person name="Iliakis G."/>
            <person name="Vorgias C.E."/>
        </authorList>
    </citation>
    <scope>NUCLEOTIDE SEQUENCE [LARGE SCALE GENOMIC DNA]</scope>
    <source>
        <strain evidence="3 4">MP-1</strain>
    </source>
</reference>
<evidence type="ECO:0000256" key="1">
    <source>
        <dbReference type="SAM" id="SignalP"/>
    </source>
</evidence>
<dbReference type="EMBL" id="CP044399">
    <property type="protein sequence ID" value="QFI39267.1"/>
    <property type="molecule type" value="Genomic_DNA"/>
</dbReference>
<dbReference type="KEGG" id="mmaa:FR932_16120"/>
<accession>A0A5J6WMR9</accession>
<dbReference type="Pfam" id="PF18911">
    <property type="entry name" value="PKD_4"/>
    <property type="match status" value="2"/>
</dbReference>
<dbReference type="SMART" id="SM00089">
    <property type="entry name" value="PKD"/>
    <property type="match status" value="2"/>
</dbReference>
<dbReference type="Proteomes" id="UP000327424">
    <property type="component" value="Chromosome"/>
</dbReference>
<gene>
    <name evidence="3" type="ORF">FR932_16120</name>
</gene>
<dbReference type="InterPro" id="IPR013783">
    <property type="entry name" value="Ig-like_fold"/>
</dbReference>
<protein>
    <submittedName>
        <fullName evidence="3">PKD domain-containing protein</fullName>
    </submittedName>
</protein>
<dbReference type="RefSeq" id="WP_019439697.1">
    <property type="nucleotide sequence ID" value="NZ_ALOE01000003.1"/>
</dbReference>
<feature type="domain" description="PKD/Chitinase" evidence="2">
    <location>
        <begin position="224"/>
        <end position="304"/>
    </location>
</feature>
<keyword evidence="4" id="KW-1185">Reference proteome</keyword>
<dbReference type="PROSITE" id="PS51257">
    <property type="entry name" value="PROKAR_LIPOPROTEIN"/>
    <property type="match status" value="1"/>
</dbReference>
<dbReference type="Gene3D" id="2.60.40.10">
    <property type="entry name" value="Immunoglobulins"/>
    <property type="match status" value="2"/>
</dbReference>
<dbReference type="SUPFAM" id="SSF49299">
    <property type="entry name" value="PKD domain"/>
    <property type="match status" value="2"/>
</dbReference>
<dbReference type="InterPro" id="IPR000601">
    <property type="entry name" value="PKD_dom"/>
</dbReference>
<dbReference type="OrthoDB" id="6396964at2"/>
<feature type="chain" id="PRO_5023875649" evidence="1">
    <location>
        <begin position="20"/>
        <end position="384"/>
    </location>
</feature>
<feature type="signal peptide" evidence="1">
    <location>
        <begin position="1"/>
        <end position="19"/>
    </location>
</feature>
<evidence type="ECO:0000313" key="3">
    <source>
        <dbReference type="EMBL" id="QFI39267.1"/>
    </source>
</evidence>
<proteinExistence type="predicted"/>
<organism evidence="3 4">
    <name type="scientific">Moritella marina ATCC 15381</name>
    <dbReference type="NCBI Taxonomy" id="1202962"/>
    <lineage>
        <taxon>Bacteria</taxon>
        <taxon>Pseudomonadati</taxon>
        <taxon>Pseudomonadota</taxon>
        <taxon>Gammaproteobacteria</taxon>
        <taxon>Alteromonadales</taxon>
        <taxon>Moritellaceae</taxon>
        <taxon>Moritella</taxon>
    </lineage>
</organism>
<evidence type="ECO:0000313" key="4">
    <source>
        <dbReference type="Proteomes" id="UP000327424"/>
    </source>
</evidence>
<dbReference type="CDD" id="cd00146">
    <property type="entry name" value="PKD"/>
    <property type="match status" value="1"/>
</dbReference>
<dbReference type="InterPro" id="IPR022409">
    <property type="entry name" value="PKD/Chitinase_dom"/>
</dbReference>
<evidence type="ECO:0000259" key="2">
    <source>
        <dbReference type="SMART" id="SM00089"/>
    </source>
</evidence>
<name>A0A5J6WMR9_MORMI</name>
<feature type="domain" description="PKD/Chitinase" evidence="2">
    <location>
        <begin position="140"/>
        <end position="219"/>
    </location>
</feature>
<dbReference type="InterPro" id="IPR035986">
    <property type="entry name" value="PKD_dom_sf"/>
</dbReference>